<evidence type="ECO:0000256" key="16">
    <source>
        <dbReference type="PROSITE-ProRule" id="PRU00089"/>
    </source>
</evidence>
<keyword evidence="13" id="KW-0131">Cell cycle</keyword>
<comment type="subunit">
    <text evidence="14">Interacts with melt.</text>
</comment>
<keyword evidence="11" id="KW-0804">Transcription</keyword>
<evidence type="ECO:0000256" key="11">
    <source>
        <dbReference type="ARBA" id="ARBA00023163"/>
    </source>
</evidence>
<dbReference type="AlphaFoldDB" id="A0A9P0GFH6"/>
<gene>
    <name evidence="18" type="ORF">PSYICH_LOCUS9643</name>
</gene>
<dbReference type="GO" id="GO:0030154">
    <property type="term" value="P:cell differentiation"/>
    <property type="evidence" value="ECO:0007669"/>
    <property type="project" value="UniProtKB-KW"/>
</dbReference>
<dbReference type="PANTHER" id="PTHR45767">
    <property type="entry name" value="FORKHEAD BOX PROTEIN O"/>
    <property type="match status" value="1"/>
</dbReference>
<dbReference type="GO" id="GO:0005737">
    <property type="term" value="C:cytoplasm"/>
    <property type="evidence" value="ECO:0007669"/>
    <property type="project" value="UniProtKB-SubCell"/>
</dbReference>
<keyword evidence="9 16" id="KW-0238">DNA-binding</keyword>
<dbReference type="EMBL" id="OV651815">
    <property type="protein sequence ID" value="CAH1107900.1"/>
    <property type="molecule type" value="Genomic_DNA"/>
</dbReference>
<dbReference type="Gene3D" id="1.10.10.10">
    <property type="entry name" value="Winged helix-like DNA-binding domain superfamily/Winged helix DNA-binding domain"/>
    <property type="match status" value="1"/>
</dbReference>
<reference evidence="18" key="1">
    <citation type="submission" date="2022-01" db="EMBL/GenBank/DDBJ databases">
        <authorList>
            <person name="King R."/>
        </authorList>
    </citation>
    <scope>NUCLEOTIDE SEQUENCE</scope>
</reference>
<dbReference type="InterPro" id="IPR036390">
    <property type="entry name" value="WH_DNA-bd_sf"/>
</dbReference>
<accession>A0A9P0GFH6</accession>
<dbReference type="GO" id="GO:0005634">
    <property type="term" value="C:nucleus"/>
    <property type="evidence" value="ECO:0007669"/>
    <property type="project" value="UniProtKB-SubCell"/>
</dbReference>
<dbReference type="Proteomes" id="UP001153636">
    <property type="component" value="Chromosome 3"/>
</dbReference>
<dbReference type="PRINTS" id="PR00053">
    <property type="entry name" value="FORKHEAD"/>
</dbReference>
<evidence type="ECO:0000256" key="3">
    <source>
        <dbReference type="ARBA" id="ARBA00022473"/>
    </source>
</evidence>
<dbReference type="InterPro" id="IPR036388">
    <property type="entry name" value="WH-like_DNA-bd_sf"/>
</dbReference>
<keyword evidence="10" id="KW-0010">Activator</keyword>
<evidence type="ECO:0000313" key="18">
    <source>
        <dbReference type="EMBL" id="CAH1107900.1"/>
    </source>
</evidence>
<evidence type="ECO:0000256" key="9">
    <source>
        <dbReference type="ARBA" id="ARBA00023125"/>
    </source>
</evidence>
<keyword evidence="3" id="KW-0217">Developmental protein</keyword>
<keyword evidence="8" id="KW-0805">Transcription regulation</keyword>
<dbReference type="OrthoDB" id="6781164at2759"/>
<dbReference type="PROSITE" id="PS00658">
    <property type="entry name" value="FORK_HEAD_2"/>
    <property type="match status" value="1"/>
</dbReference>
<feature type="domain" description="Fork-head" evidence="17">
    <location>
        <begin position="50"/>
        <end position="154"/>
    </location>
</feature>
<dbReference type="PANTHER" id="PTHR45767:SF2">
    <property type="entry name" value="FORKHEAD BOX PROTEIN O"/>
    <property type="match status" value="1"/>
</dbReference>
<dbReference type="InterPro" id="IPR001766">
    <property type="entry name" value="Fork_head_dom"/>
</dbReference>
<evidence type="ECO:0000256" key="2">
    <source>
        <dbReference type="ARBA" id="ARBA00004496"/>
    </source>
</evidence>
<keyword evidence="19" id="KW-1185">Reference proteome</keyword>
<dbReference type="PROSITE" id="PS50039">
    <property type="entry name" value="FORK_HEAD_3"/>
    <property type="match status" value="1"/>
</dbReference>
<name>A0A9P0GFH6_9CUCU</name>
<sequence>MESNGIQDNAAFRNRSSTWHGKVKLEPGLQPVTEEDRSKRHGLLGRRNIYGQQSYSDLIIKAINSTPDKKMTLSQIYEWMMVNVPVLSNKPEGMASWKNSVRHNLSLHCKFVKVPNPSAGKSSFWTVNLDVKPIKPARRRTGSLETNKFNSKQQRAKRAAHNTKISPAVYSNAQLMETAEPYVLPGYQVSPVFRTRTWSDESTYSQPSPIPSEEVLVNIPNQRLDIPMQYHYQPLYSSSGQISPDYPETMRRYWTKPSAMSQRIHSSPYVRDERNLDLLSNNFQCNVTLENAQIDDRNAEENPNFYHDNDTGYQYAMNIIHAGVRPETLDLVADVDNIQVDLLKSPLECNVDEVINQELRMGETIDFV</sequence>
<evidence type="ECO:0000256" key="13">
    <source>
        <dbReference type="ARBA" id="ARBA00023306"/>
    </source>
</evidence>
<comment type="subcellular location">
    <subcellularLocation>
        <location evidence="2">Cytoplasm</location>
    </subcellularLocation>
    <subcellularLocation>
        <location evidence="1 16">Nucleus</location>
    </subcellularLocation>
</comment>
<evidence type="ECO:0000256" key="10">
    <source>
        <dbReference type="ARBA" id="ARBA00023159"/>
    </source>
</evidence>
<dbReference type="GO" id="GO:0000981">
    <property type="term" value="F:DNA-binding transcription factor activity, RNA polymerase II-specific"/>
    <property type="evidence" value="ECO:0007669"/>
    <property type="project" value="TreeGrafter"/>
</dbReference>
<evidence type="ECO:0000256" key="6">
    <source>
        <dbReference type="ARBA" id="ARBA00022604"/>
    </source>
</evidence>
<evidence type="ECO:0000256" key="14">
    <source>
        <dbReference type="ARBA" id="ARBA00038846"/>
    </source>
</evidence>
<keyword evidence="12 16" id="KW-0539">Nucleus</keyword>
<evidence type="ECO:0000256" key="1">
    <source>
        <dbReference type="ARBA" id="ARBA00004123"/>
    </source>
</evidence>
<organism evidence="18 19">
    <name type="scientific">Psylliodes chrysocephalus</name>
    <dbReference type="NCBI Taxonomy" id="3402493"/>
    <lineage>
        <taxon>Eukaryota</taxon>
        <taxon>Metazoa</taxon>
        <taxon>Ecdysozoa</taxon>
        <taxon>Arthropoda</taxon>
        <taxon>Hexapoda</taxon>
        <taxon>Insecta</taxon>
        <taxon>Pterygota</taxon>
        <taxon>Neoptera</taxon>
        <taxon>Endopterygota</taxon>
        <taxon>Coleoptera</taxon>
        <taxon>Polyphaga</taxon>
        <taxon>Cucujiformia</taxon>
        <taxon>Chrysomeloidea</taxon>
        <taxon>Chrysomelidae</taxon>
        <taxon>Galerucinae</taxon>
        <taxon>Alticini</taxon>
        <taxon>Psylliodes</taxon>
    </lineage>
</organism>
<evidence type="ECO:0000256" key="7">
    <source>
        <dbReference type="ARBA" id="ARBA00022782"/>
    </source>
</evidence>
<keyword evidence="5" id="KW-0597">Phosphoprotein</keyword>
<dbReference type="SUPFAM" id="SSF46785">
    <property type="entry name" value="Winged helix' DNA-binding domain"/>
    <property type="match status" value="1"/>
</dbReference>
<keyword evidence="6" id="KW-0341">Growth regulation</keyword>
<evidence type="ECO:0000313" key="19">
    <source>
        <dbReference type="Proteomes" id="UP001153636"/>
    </source>
</evidence>
<dbReference type="InterPro" id="IPR030456">
    <property type="entry name" value="TF_fork_head_CS_2"/>
</dbReference>
<feature type="DNA-binding region" description="Fork-head" evidence="16">
    <location>
        <begin position="50"/>
        <end position="154"/>
    </location>
</feature>
<evidence type="ECO:0000256" key="8">
    <source>
        <dbReference type="ARBA" id="ARBA00023015"/>
    </source>
</evidence>
<evidence type="ECO:0000256" key="5">
    <source>
        <dbReference type="ARBA" id="ARBA00022553"/>
    </source>
</evidence>
<evidence type="ECO:0000259" key="17">
    <source>
        <dbReference type="PROSITE" id="PS50039"/>
    </source>
</evidence>
<evidence type="ECO:0000256" key="15">
    <source>
        <dbReference type="ARBA" id="ARBA00039893"/>
    </source>
</evidence>
<dbReference type="Pfam" id="PF00250">
    <property type="entry name" value="Forkhead"/>
    <property type="match status" value="1"/>
</dbReference>
<dbReference type="SMART" id="SM00339">
    <property type="entry name" value="FH"/>
    <property type="match status" value="1"/>
</dbReference>
<keyword evidence="4" id="KW-0963">Cytoplasm</keyword>
<dbReference type="GO" id="GO:0000978">
    <property type="term" value="F:RNA polymerase II cis-regulatory region sequence-specific DNA binding"/>
    <property type="evidence" value="ECO:0007669"/>
    <property type="project" value="TreeGrafter"/>
</dbReference>
<keyword evidence="7" id="KW-0221">Differentiation</keyword>
<protein>
    <recommendedName>
        <fullName evidence="15">Forkhead box protein O</fullName>
    </recommendedName>
</protein>
<evidence type="ECO:0000256" key="4">
    <source>
        <dbReference type="ARBA" id="ARBA00022490"/>
    </source>
</evidence>
<dbReference type="CDD" id="cd20032">
    <property type="entry name" value="FH_FOXO"/>
    <property type="match status" value="1"/>
</dbReference>
<proteinExistence type="predicted"/>
<evidence type="ECO:0000256" key="12">
    <source>
        <dbReference type="ARBA" id="ARBA00023242"/>
    </source>
</evidence>